<reference evidence="3" key="1">
    <citation type="submission" date="2021-05" db="EMBL/GenBank/DDBJ databases">
        <authorList>
            <person name="Alioto T."/>
            <person name="Alioto T."/>
            <person name="Gomez Garrido J."/>
        </authorList>
    </citation>
    <scope>NUCLEOTIDE SEQUENCE</scope>
</reference>
<feature type="chain" id="PRO_5036261791" description="C2H2-type domain-containing protein" evidence="2">
    <location>
        <begin position="29"/>
        <end position="607"/>
    </location>
</feature>
<name>A0A8D8QMY1_9HEMI</name>
<feature type="compositionally biased region" description="Polar residues" evidence="1">
    <location>
        <begin position="149"/>
        <end position="165"/>
    </location>
</feature>
<evidence type="ECO:0000256" key="2">
    <source>
        <dbReference type="SAM" id="SignalP"/>
    </source>
</evidence>
<evidence type="ECO:0008006" key="4">
    <source>
        <dbReference type="Google" id="ProtNLM"/>
    </source>
</evidence>
<feature type="region of interest" description="Disordered" evidence="1">
    <location>
        <begin position="251"/>
        <end position="343"/>
    </location>
</feature>
<protein>
    <recommendedName>
        <fullName evidence="4">C2H2-type domain-containing protein</fullName>
    </recommendedName>
</protein>
<sequence length="607" mass="71829">MNRVSKILLKIVLNLLIMAHTVPTTATGHHIPEKSRPVQTRSQLLNEQNKYKHVLYTLLSNNYVDAAEHDDNIINDYNLLNENDNDKHNIVRMEHYNFIVDYLRKQIQEINDEILNLDEDNWDTKDDNIFELYRQQRREAKKANRNHSRLQNGEEMSQRKPNSQKENNEPKQPINKQQIEQKKQVRFKRSPIEMRTLMFHKNIFNFDRNMSVELDEKQRKFATGVYLKGNRPEGETKGSLVEELRKWRKEHGKESEYEYEEEEEEKEKNGTTIRVAAPSAKRRRRLVTDLSTLNTESGPNTTDPTRQTPSNANEIANTTKVNQDEKNRTTLQDPEPTAERQRRKRLVTNLKELLSTPRPTDETRPTIPDFIYNFAHKTETLSTYDYDQFKNVINFTDGRDPDKYTVRLGNPHPSAEYFMDKIEGWISWAHKEVSRLSATPTTKPLSTLDFSYSKASMSRFFSLNPRYLQSTDENGLNKWGGRQYLPRSREETGDIRDLPMVQSTDGSAEYRSFYTWRDCVDWSRQPSNRPSTHPYFSVEVSDLFLKIFKCVSCNKWESKNLHSYIDHLYEHFLHNSLMIPSFEEILTELRRREKVTGSETWRREFKR</sequence>
<dbReference type="EMBL" id="HBUF01085782">
    <property type="protein sequence ID" value="CAG6634261.1"/>
    <property type="molecule type" value="Transcribed_RNA"/>
</dbReference>
<dbReference type="EMBL" id="HBUF01085781">
    <property type="protein sequence ID" value="CAG6634260.1"/>
    <property type="molecule type" value="Transcribed_RNA"/>
</dbReference>
<accession>A0A8D8QMY1</accession>
<feature type="region of interest" description="Disordered" evidence="1">
    <location>
        <begin position="138"/>
        <end position="186"/>
    </location>
</feature>
<feature type="signal peptide" evidence="2">
    <location>
        <begin position="1"/>
        <end position="28"/>
    </location>
</feature>
<dbReference type="EMBL" id="HBUF01599633">
    <property type="protein sequence ID" value="CAG6775732.1"/>
    <property type="molecule type" value="Transcribed_RNA"/>
</dbReference>
<keyword evidence="2" id="KW-0732">Signal</keyword>
<evidence type="ECO:0000313" key="3">
    <source>
        <dbReference type="EMBL" id="CAG6634259.1"/>
    </source>
</evidence>
<dbReference type="AlphaFoldDB" id="A0A8D8QMY1"/>
<evidence type="ECO:0000256" key="1">
    <source>
        <dbReference type="SAM" id="MobiDB-lite"/>
    </source>
</evidence>
<proteinExistence type="predicted"/>
<dbReference type="EMBL" id="HBUF01085780">
    <property type="protein sequence ID" value="CAG6634259.1"/>
    <property type="molecule type" value="Transcribed_RNA"/>
</dbReference>
<feature type="compositionally biased region" description="Polar residues" evidence="1">
    <location>
        <begin position="289"/>
        <end position="321"/>
    </location>
</feature>
<organism evidence="3">
    <name type="scientific">Cacopsylla melanoneura</name>
    <dbReference type="NCBI Taxonomy" id="428564"/>
    <lineage>
        <taxon>Eukaryota</taxon>
        <taxon>Metazoa</taxon>
        <taxon>Ecdysozoa</taxon>
        <taxon>Arthropoda</taxon>
        <taxon>Hexapoda</taxon>
        <taxon>Insecta</taxon>
        <taxon>Pterygota</taxon>
        <taxon>Neoptera</taxon>
        <taxon>Paraneoptera</taxon>
        <taxon>Hemiptera</taxon>
        <taxon>Sternorrhyncha</taxon>
        <taxon>Psylloidea</taxon>
        <taxon>Psyllidae</taxon>
        <taxon>Psyllinae</taxon>
        <taxon>Cacopsylla</taxon>
    </lineage>
</organism>